<sequence length="324" mass="36609">MSASLNGVDVFLDVNNYVMASIGVTFNAILITIAARIKTKPLWPYRFLVIYQASIDMLVAVTVISLKPKLVGSEMELILTGFIIALPKPFVYCAHIFHADLIMLWFLSVPLTFAYRYWIICRKSSIRKRQAYIIMTSSTATVMLLMAWNTYQNIAVEDYEESKTAGGNFIVGIESRYSAANLSKLVMFVTVNCLVYAVVIFCIYRINSVVSDAVRSAQLRALHKQLTRAMVTQVMLTFLLTTVPITLVVVSFYGEWETLTFSTFYNASTPWLISIHPLVCLWFLKAFRNSVVETFKSTINTLLSKFLPLKGQAQNRIFTAVTSK</sequence>
<feature type="transmembrane region" description="Helical" evidence="1">
    <location>
        <begin position="185"/>
        <end position="206"/>
    </location>
</feature>
<feature type="transmembrane region" description="Helical" evidence="1">
    <location>
        <begin position="226"/>
        <end position="252"/>
    </location>
</feature>
<organism evidence="3 4">
    <name type="scientific">Toxocara canis</name>
    <name type="common">Canine roundworm</name>
    <dbReference type="NCBI Taxonomy" id="6265"/>
    <lineage>
        <taxon>Eukaryota</taxon>
        <taxon>Metazoa</taxon>
        <taxon>Ecdysozoa</taxon>
        <taxon>Nematoda</taxon>
        <taxon>Chromadorea</taxon>
        <taxon>Rhabditida</taxon>
        <taxon>Spirurina</taxon>
        <taxon>Ascaridomorpha</taxon>
        <taxon>Ascaridoidea</taxon>
        <taxon>Toxocaridae</taxon>
        <taxon>Toxocara</taxon>
    </lineage>
</organism>
<feature type="transmembrane region" description="Helical" evidence="1">
    <location>
        <begin position="47"/>
        <end position="66"/>
    </location>
</feature>
<reference evidence="4" key="1">
    <citation type="submission" date="2016-06" db="UniProtKB">
        <authorList>
            <consortium name="WormBaseParasite"/>
        </authorList>
    </citation>
    <scope>IDENTIFICATION</scope>
</reference>
<dbReference type="SUPFAM" id="SSF81321">
    <property type="entry name" value="Family A G protein-coupled receptor-like"/>
    <property type="match status" value="1"/>
</dbReference>
<feature type="transmembrane region" description="Helical" evidence="1">
    <location>
        <begin position="264"/>
        <end position="284"/>
    </location>
</feature>
<dbReference type="PANTHER" id="PTHR22943:SF248">
    <property type="entry name" value="SEVEN TM RECEPTOR"/>
    <property type="match status" value="1"/>
</dbReference>
<dbReference type="AlphaFoldDB" id="A0A183UPU0"/>
<keyword evidence="1" id="KW-1133">Transmembrane helix</keyword>
<keyword evidence="1" id="KW-0472">Membrane</keyword>
<feature type="transmembrane region" description="Helical" evidence="1">
    <location>
        <begin position="96"/>
        <end position="119"/>
    </location>
</feature>
<dbReference type="Gene3D" id="1.20.1070.10">
    <property type="entry name" value="Rhodopsin 7-helix transmembrane proteins"/>
    <property type="match status" value="1"/>
</dbReference>
<dbReference type="EMBL" id="UYWY01020523">
    <property type="protein sequence ID" value="VDM41831.1"/>
    <property type="molecule type" value="Genomic_DNA"/>
</dbReference>
<evidence type="ECO:0000313" key="2">
    <source>
        <dbReference type="EMBL" id="VDM41831.1"/>
    </source>
</evidence>
<name>A0A183UPU0_TOXCA</name>
<reference evidence="2 3" key="2">
    <citation type="submission" date="2018-11" db="EMBL/GenBank/DDBJ databases">
        <authorList>
            <consortium name="Pathogen Informatics"/>
        </authorList>
    </citation>
    <scope>NUCLEOTIDE SEQUENCE [LARGE SCALE GENOMIC DNA]</scope>
</reference>
<evidence type="ECO:0000313" key="3">
    <source>
        <dbReference type="Proteomes" id="UP000050794"/>
    </source>
</evidence>
<evidence type="ECO:0000256" key="1">
    <source>
        <dbReference type="SAM" id="Phobius"/>
    </source>
</evidence>
<dbReference type="PANTHER" id="PTHR22943">
    <property type="entry name" value="7-TRANSMEMBRANE DOMAIN RECEPTOR C.ELEGANS"/>
    <property type="match status" value="1"/>
</dbReference>
<dbReference type="WBParaSite" id="TCNE_0001051001-mRNA-1">
    <property type="protein sequence ID" value="TCNE_0001051001-mRNA-1"/>
    <property type="gene ID" value="TCNE_0001051001"/>
</dbReference>
<evidence type="ECO:0000313" key="4">
    <source>
        <dbReference type="WBParaSite" id="TCNE_0001051001-mRNA-1"/>
    </source>
</evidence>
<gene>
    <name evidence="2" type="ORF">TCNE_LOCUS10510</name>
</gene>
<dbReference type="InterPro" id="IPR019421">
    <property type="entry name" value="7TM_GPCR_serpentine_rcpt_Srd"/>
</dbReference>
<feature type="transmembrane region" description="Helical" evidence="1">
    <location>
        <begin position="17"/>
        <end position="35"/>
    </location>
</feature>
<keyword evidence="3" id="KW-1185">Reference proteome</keyword>
<keyword evidence="1" id="KW-0812">Transmembrane</keyword>
<protein>
    <submittedName>
        <fullName evidence="4">G protein-coupled receptor</fullName>
    </submittedName>
</protein>
<proteinExistence type="predicted"/>
<accession>A0A183UPU0</accession>
<dbReference type="Proteomes" id="UP000050794">
    <property type="component" value="Unassembled WGS sequence"/>
</dbReference>
<dbReference type="Pfam" id="PF10317">
    <property type="entry name" value="7TM_GPCR_Srd"/>
    <property type="match status" value="1"/>
</dbReference>
<feature type="transmembrane region" description="Helical" evidence="1">
    <location>
        <begin position="131"/>
        <end position="151"/>
    </location>
</feature>